<evidence type="ECO:0000256" key="5">
    <source>
        <dbReference type="ARBA" id="ARBA00022989"/>
    </source>
</evidence>
<dbReference type="InterPro" id="IPR022764">
    <property type="entry name" value="Peptidase_S54_rhomboid_dom"/>
</dbReference>
<dbReference type="GO" id="GO:0005789">
    <property type="term" value="C:endoplasmic reticulum membrane"/>
    <property type="evidence" value="ECO:0007669"/>
    <property type="project" value="UniProtKB-SubCell"/>
</dbReference>
<dbReference type="InterPro" id="IPR035952">
    <property type="entry name" value="Rhomboid-like_sf"/>
</dbReference>
<comment type="similarity">
    <text evidence="2">Belongs to the peptidase S54 family.</text>
</comment>
<dbReference type="EMBL" id="JBJQND010000005">
    <property type="protein sequence ID" value="KAL3876561.1"/>
    <property type="molecule type" value="Genomic_DNA"/>
</dbReference>
<protein>
    <recommendedName>
        <fullName evidence="9">Peptidase S54 rhomboid domain-containing protein</fullName>
    </recommendedName>
</protein>
<evidence type="ECO:0000256" key="6">
    <source>
        <dbReference type="ARBA" id="ARBA00023136"/>
    </source>
</evidence>
<evidence type="ECO:0000313" key="11">
    <source>
        <dbReference type="Proteomes" id="UP001634394"/>
    </source>
</evidence>
<keyword evidence="6 8" id="KW-0472">Membrane</keyword>
<evidence type="ECO:0000256" key="1">
    <source>
        <dbReference type="ARBA" id="ARBA00004477"/>
    </source>
</evidence>
<dbReference type="PANTHER" id="PTHR45965">
    <property type="entry name" value="INACTIVE RHOMBOID PROTEIN"/>
    <property type="match status" value="1"/>
</dbReference>
<keyword evidence="4" id="KW-0256">Endoplasmic reticulum</keyword>
<feature type="transmembrane region" description="Helical" evidence="8">
    <location>
        <begin position="699"/>
        <end position="722"/>
    </location>
</feature>
<proteinExistence type="inferred from homology"/>
<feature type="transmembrane region" description="Helical" evidence="8">
    <location>
        <begin position="617"/>
        <end position="635"/>
    </location>
</feature>
<comment type="caution">
    <text evidence="10">The sequence shown here is derived from an EMBL/GenBank/DDBJ whole genome shotgun (WGS) entry which is preliminary data.</text>
</comment>
<accession>A0ABD3WRF1</accession>
<evidence type="ECO:0000256" key="7">
    <source>
        <dbReference type="SAM" id="MobiDB-lite"/>
    </source>
</evidence>
<sequence>MQRQTSAPPSTGRNNQGENVRPTSTLKKIGRSVKHSVADFFGLGEELPDQNSRWQNRRYRYYRGKIKDGKLPRATDFDEVDSSIPHIYDPLRVHGKHSMASQRTTPLSSTSTYRSVRGFPQRRTRKDSVLKMTFKGLQTITSTRRKLRQKPDIHSRSYAPASLAGDVSEIDFADSYAAMPHDDQFSLVDDVFYDEPVFPAEKMLETLHEEAMSPSGAAPSGSVDSDFPKARWKWPQPGMDEVDLPGFARMERIRAKILNSAQERDRRQYGMGFVGRLFNRSYRSDRMDSYVKKQLDEMDDHRPFFTYWVTFVQIVCFIVSVAVYRIAPIGSSETVYTEFIKKPNLAYEMTRYVETDNLWIGPRQADLIHLGAKYSPCMRPDQEIIKGLNLDRAEEKESACCIRDDGSGCFQAVSKKCSKTLNTWDKWNLTNPGPNKRTSGTVCGQDPRYCKNPSSVAPFEWEDNINKWPICKETSKPNSTIQTDRHMSCEISGRPCCHGIQGECMITTREHCNFVKGYYHEEAFLCSQVSCMKDICGMIPFSEQNTPDQFYRLWTSLFLHGGLFHLIITIGFQILIMRDMEKLTGAIRMCIIYMGSGIAGNLASCIFVPYQVDVGPAGAQFGILACLFVEVLQSFQMLKRPGLAVLKITIPILVLFLLGLLPWIDNWAHTCGFIFGILIAFAILPYVSFGQWDRRRKIIGIVISLGGCILLFVLLVLLFYVVPLYHCPGCQYFDCIPFTETFCKNMEININRESTYSNV</sequence>
<feature type="region of interest" description="Disordered" evidence="7">
    <location>
        <begin position="96"/>
        <end position="122"/>
    </location>
</feature>
<evidence type="ECO:0000256" key="8">
    <source>
        <dbReference type="SAM" id="Phobius"/>
    </source>
</evidence>
<evidence type="ECO:0000256" key="4">
    <source>
        <dbReference type="ARBA" id="ARBA00022824"/>
    </source>
</evidence>
<evidence type="ECO:0000256" key="2">
    <source>
        <dbReference type="ARBA" id="ARBA00009045"/>
    </source>
</evidence>
<dbReference type="SUPFAM" id="SSF144091">
    <property type="entry name" value="Rhomboid-like"/>
    <property type="match status" value="1"/>
</dbReference>
<evidence type="ECO:0000259" key="9">
    <source>
        <dbReference type="Pfam" id="PF01694"/>
    </source>
</evidence>
<name>A0ABD3WRF1_SINWO</name>
<keyword evidence="11" id="KW-1185">Reference proteome</keyword>
<feature type="transmembrane region" description="Helical" evidence="8">
    <location>
        <begin position="553"/>
        <end position="577"/>
    </location>
</feature>
<feature type="transmembrane region" description="Helical" evidence="8">
    <location>
        <begin position="589"/>
        <end position="611"/>
    </location>
</feature>
<dbReference type="InterPro" id="IPR051512">
    <property type="entry name" value="Inactive_Rhomboid"/>
</dbReference>
<evidence type="ECO:0000313" key="10">
    <source>
        <dbReference type="EMBL" id="KAL3876561.1"/>
    </source>
</evidence>
<dbReference type="FunFam" id="1.20.1540.10:FF:000025">
    <property type="entry name" value="Putative rhomboid family"/>
    <property type="match status" value="1"/>
</dbReference>
<feature type="domain" description="Peptidase S54 rhomboid" evidence="9">
    <location>
        <begin position="548"/>
        <end position="684"/>
    </location>
</feature>
<dbReference type="Proteomes" id="UP001634394">
    <property type="component" value="Unassembled WGS sequence"/>
</dbReference>
<dbReference type="AlphaFoldDB" id="A0ABD3WRF1"/>
<feature type="region of interest" description="Disordered" evidence="7">
    <location>
        <begin position="1"/>
        <end position="29"/>
    </location>
</feature>
<evidence type="ECO:0000256" key="3">
    <source>
        <dbReference type="ARBA" id="ARBA00022692"/>
    </source>
</evidence>
<feature type="transmembrane region" description="Helical" evidence="8">
    <location>
        <begin position="642"/>
        <end position="661"/>
    </location>
</feature>
<gene>
    <name evidence="10" type="ORF">ACJMK2_034399</name>
</gene>
<dbReference type="Gene3D" id="1.20.1540.10">
    <property type="entry name" value="Rhomboid-like"/>
    <property type="match status" value="1"/>
</dbReference>
<comment type="subcellular location">
    <subcellularLocation>
        <location evidence="1">Endoplasmic reticulum membrane</location>
        <topology evidence="1">Multi-pass membrane protein</topology>
    </subcellularLocation>
</comment>
<feature type="compositionally biased region" description="Polar residues" evidence="7">
    <location>
        <begin position="1"/>
        <end position="26"/>
    </location>
</feature>
<keyword evidence="5 8" id="KW-1133">Transmembrane helix</keyword>
<keyword evidence="3 8" id="KW-0812">Transmembrane</keyword>
<dbReference type="PANTHER" id="PTHR45965:SF3">
    <property type="entry name" value="INACTIVE RHOMBOID PROTEIN 1"/>
    <property type="match status" value="1"/>
</dbReference>
<organism evidence="10 11">
    <name type="scientific">Sinanodonta woodiana</name>
    <name type="common">Chinese pond mussel</name>
    <name type="synonym">Anodonta woodiana</name>
    <dbReference type="NCBI Taxonomy" id="1069815"/>
    <lineage>
        <taxon>Eukaryota</taxon>
        <taxon>Metazoa</taxon>
        <taxon>Spiralia</taxon>
        <taxon>Lophotrochozoa</taxon>
        <taxon>Mollusca</taxon>
        <taxon>Bivalvia</taxon>
        <taxon>Autobranchia</taxon>
        <taxon>Heteroconchia</taxon>
        <taxon>Palaeoheterodonta</taxon>
        <taxon>Unionida</taxon>
        <taxon>Unionoidea</taxon>
        <taxon>Unionidae</taxon>
        <taxon>Unioninae</taxon>
        <taxon>Sinanodonta</taxon>
    </lineage>
</organism>
<dbReference type="Pfam" id="PF01694">
    <property type="entry name" value="Rhomboid"/>
    <property type="match status" value="1"/>
</dbReference>
<feature type="compositionally biased region" description="Polar residues" evidence="7">
    <location>
        <begin position="99"/>
        <end position="114"/>
    </location>
</feature>
<reference evidence="10 11" key="1">
    <citation type="submission" date="2024-11" db="EMBL/GenBank/DDBJ databases">
        <title>Chromosome-level genome assembly of the freshwater bivalve Anodonta woodiana.</title>
        <authorList>
            <person name="Chen X."/>
        </authorList>
    </citation>
    <scope>NUCLEOTIDE SEQUENCE [LARGE SCALE GENOMIC DNA]</scope>
    <source>
        <strain evidence="10">MN2024</strain>
        <tissue evidence="10">Gills</tissue>
    </source>
</reference>
<feature type="transmembrane region" description="Helical" evidence="8">
    <location>
        <begin position="667"/>
        <end position="687"/>
    </location>
</feature>